<sequence length="240" mass="25838">MRLGCRSTNHYGYITVIMILSVVTKKCMHALTQRDPTAPTPTLFVLSTMFSPALVLLSTTLVTLTSATSLASPAGTFCYPPEAVNVSLGNPRLSNHGPAQPAGPMDLGLPLDQGPFLDVFWVKPPYSVGPWSFVKNGSQYLVTHADFPGKFLTSVVAAATLELDDGPIGDAQRWNITCTTCSPVGLANDCTFANNPFPNTTFNTRNCILNDRVEELGNSTVTGDCHGDVPTSFRINYHLL</sequence>
<reference evidence="2" key="1">
    <citation type="submission" date="2023-03" db="EMBL/GenBank/DDBJ databases">
        <title>Massive genome expansion in bonnet fungi (Mycena s.s.) driven by repeated elements and novel gene families across ecological guilds.</title>
        <authorList>
            <consortium name="Lawrence Berkeley National Laboratory"/>
            <person name="Harder C.B."/>
            <person name="Miyauchi S."/>
            <person name="Viragh M."/>
            <person name="Kuo A."/>
            <person name="Thoen E."/>
            <person name="Andreopoulos B."/>
            <person name="Lu D."/>
            <person name="Skrede I."/>
            <person name="Drula E."/>
            <person name="Henrissat B."/>
            <person name="Morin E."/>
            <person name="Kohler A."/>
            <person name="Barry K."/>
            <person name="LaButti K."/>
            <person name="Morin E."/>
            <person name="Salamov A."/>
            <person name="Lipzen A."/>
            <person name="Mereny Z."/>
            <person name="Hegedus B."/>
            <person name="Baldrian P."/>
            <person name="Stursova M."/>
            <person name="Weitz H."/>
            <person name="Taylor A."/>
            <person name="Grigoriev I.V."/>
            <person name="Nagy L.G."/>
            <person name="Martin F."/>
            <person name="Kauserud H."/>
        </authorList>
    </citation>
    <scope>NUCLEOTIDE SEQUENCE</scope>
    <source>
        <strain evidence="2">CBHHK002</strain>
    </source>
</reference>
<proteinExistence type="predicted"/>
<evidence type="ECO:0000313" key="3">
    <source>
        <dbReference type="Proteomes" id="UP001218218"/>
    </source>
</evidence>
<protein>
    <submittedName>
        <fullName evidence="2">Uncharacterized protein</fullName>
    </submittedName>
</protein>
<comment type="caution">
    <text evidence="2">The sequence shown here is derived from an EMBL/GenBank/DDBJ whole genome shotgun (WGS) entry which is preliminary data.</text>
</comment>
<gene>
    <name evidence="2" type="ORF">DFH08DRAFT_874695</name>
</gene>
<keyword evidence="1" id="KW-0472">Membrane</keyword>
<organism evidence="2 3">
    <name type="scientific">Mycena albidolilacea</name>
    <dbReference type="NCBI Taxonomy" id="1033008"/>
    <lineage>
        <taxon>Eukaryota</taxon>
        <taxon>Fungi</taxon>
        <taxon>Dikarya</taxon>
        <taxon>Basidiomycota</taxon>
        <taxon>Agaricomycotina</taxon>
        <taxon>Agaricomycetes</taxon>
        <taxon>Agaricomycetidae</taxon>
        <taxon>Agaricales</taxon>
        <taxon>Marasmiineae</taxon>
        <taxon>Mycenaceae</taxon>
        <taxon>Mycena</taxon>
    </lineage>
</organism>
<dbReference type="EMBL" id="JARIHO010000025">
    <property type="protein sequence ID" value="KAJ7342657.1"/>
    <property type="molecule type" value="Genomic_DNA"/>
</dbReference>
<keyword evidence="3" id="KW-1185">Reference proteome</keyword>
<keyword evidence="1" id="KW-1133">Transmembrane helix</keyword>
<keyword evidence="1" id="KW-0812">Transmembrane</keyword>
<accession>A0AAD6ZX62</accession>
<evidence type="ECO:0000313" key="2">
    <source>
        <dbReference type="EMBL" id="KAJ7342657.1"/>
    </source>
</evidence>
<dbReference type="AlphaFoldDB" id="A0AAD6ZX62"/>
<dbReference type="Proteomes" id="UP001218218">
    <property type="component" value="Unassembled WGS sequence"/>
</dbReference>
<evidence type="ECO:0000256" key="1">
    <source>
        <dbReference type="SAM" id="Phobius"/>
    </source>
</evidence>
<feature type="transmembrane region" description="Helical" evidence="1">
    <location>
        <begin position="43"/>
        <end position="64"/>
    </location>
</feature>
<name>A0AAD6ZX62_9AGAR</name>